<dbReference type="Gene3D" id="3.30.519.10">
    <property type="entry name" value="Guanine Nucleotide Dissociation Inhibitor, domain 2"/>
    <property type="match status" value="1"/>
</dbReference>
<evidence type="ECO:0000256" key="2">
    <source>
        <dbReference type="SAM" id="MobiDB-lite"/>
    </source>
</evidence>
<dbReference type="KEGG" id="bbig:BBBOND_0304410"/>
<dbReference type="Pfam" id="PF00996">
    <property type="entry name" value="GDI"/>
    <property type="match status" value="2"/>
</dbReference>
<dbReference type="EMBL" id="LK391709">
    <property type="protein sequence ID" value="CDR96538.1"/>
    <property type="molecule type" value="Genomic_DNA"/>
</dbReference>
<proteinExistence type="inferred from homology"/>
<evidence type="ECO:0000313" key="4">
    <source>
        <dbReference type="Proteomes" id="UP000033188"/>
    </source>
</evidence>
<dbReference type="GO" id="GO:0005092">
    <property type="term" value="F:GDP-dissociation inhibitor activity"/>
    <property type="evidence" value="ECO:0007669"/>
    <property type="project" value="InterPro"/>
</dbReference>
<dbReference type="PANTHER" id="PTHR11787:SF4">
    <property type="entry name" value="CHM, RAB ESCORT PROTEIN 1"/>
    <property type="match status" value="1"/>
</dbReference>
<dbReference type="GO" id="GO:0005968">
    <property type="term" value="C:Rab-protein geranylgeranyltransferase complex"/>
    <property type="evidence" value="ECO:0007669"/>
    <property type="project" value="TreeGrafter"/>
</dbReference>
<dbReference type="OMA" id="NAICRSQ"/>
<name>A0A061D7L7_BABBI</name>
<dbReference type="AlphaFoldDB" id="A0A061D7L7"/>
<feature type="region of interest" description="Disordered" evidence="2">
    <location>
        <begin position="82"/>
        <end position="117"/>
    </location>
</feature>
<dbReference type="OrthoDB" id="1923006at2759"/>
<dbReference type="VEuPathDB" id="PiroplasmaDB:BBBOND_0304410"/>
<dbReference type="PANTHER" id="PTHR11787">
    <property type="entry name" value="RAB GDP-DISSOCIATION INHIBITOR"/>
    <property type="match status" value="1"/>
</dbReference>
<feature type="compositionally biased region" description="Basic and acidic residues" evidence="2">
    <location>
        <begin position="84"/>
        <end position="93"/>
    </location>
</feature>
<accession>A0A061D7L7</accession>
<dbReference type="GO" id="GO:0007264">
    <property type="term" value="P:small GTPase-mediated signal transduction"/>
    <property type="evidence" value="ECO:0007669"/>
    <property type="project" value="InterPro"/>
</dbReference>
<dbReference type="STRING" id="5866.A0A061D7L7"/>
<evidence type="ECO:0000256" key="1">
    <source>
        <dbReference type="ARBA" id="ARBA00005593"/>
    </source>
</evidence>
<dbReference type="GO" id="GO:0005829">
    <property type="term" value="C:cytosol"/>
    <property type="evidence" value="ECO:0007669"/>
    <property type="project" value="TreeGrafter"/>
</dbReference>
<dbReference type="Gene3D" id="1.10.405.10">
    <property type="entry name" value="Guanine Nucleotide Dissociation Inhibitor, domain 1"/>
    <property type="match status" value="1"/>
</dbReference>
<dbReference type="GO" id="GO:0005634">
    <property type="term" value="C:nucleus"/>
    <property type="evidence" value="ECO:0007669"/>
    <property type="project" value="TreeGrafter"/>
</dbReference>
<dbReference type="Proteomes" id="UP000033188">
    <property type="component" value="Chromosome 3"/>
</dbReference>
<dbReference type="Gene3D" id="3.50.50.60">
    <property type="entry name" value="FAD/NAD(P)-binding domain"/>
    <property type="match status" value="1"/>
</dbReference>
<dbReference type="SUPFAM" id="SSF51905">
    <property type="entry name" value="FAD/NAD(P)-binding domain"/>
    <property type="match status" value="1"/>
</dbReference>
<organism evidence="3 4">
    <name type="scientific">Babesia bigemina</name>
    <dbReference type="NCBI Taxonomy" id="5866"/>
    <lineage>
        <taxon>Eukaryota</taxon>
        <taxon>Sar</taxon>
        <taxon>Alveolata</taxon>
        <taxon>Apicomplexa</taxon>
        <taxon>Aconoidasida</taxon>
        <taxon>Piroplasmida</taxon>
        <taxon>Babesiidae</taxon>
        <taxon>Babesia</taxon>
    </lineage>
</organism>
<dbReference type="InterPro" id="IPR018203">
    <property type="entry name" value="GDP_dissociation_inhibitor"/>
</dbReference>
<reference evidence="4" key="1">
    <citation type="journal article" date="2014" name="Nucleic Acids Res.">
        <title>The evolutionary dynamics of variant antigen genes in Babesia reveal a history of genomic innovation underlying host-parasite interaction.</title>
        <authorList>
            <person name="Jackson A.P."/>
            <person name="Otto T.D."/>
            <person name="Darby A."/>
            <person name="Ramaprasad A."/>
            <person name="Xia D."/>
            <person name="Echaide I.E."/>
            <person name="Farber M."/>
            <person name="Gahlot S."/>
            <person name="Gamble J."/>
            <person name="Gupta D."/>
            <person name="Gupta Y."/>
            <person name="Jackson L."/>
            <person name="Malandrin L."/>
            <person name="Malas T.B."/>
            <person name="Moussa E."/>
            <person name="Nair M."/>
            <person name="Reid A.J."/>
            <person name="Sanders M."/>
            <person name="Sharma J."/>
            <person name="Tracey A."/>
            <person name="Quail M.A."/>
            <person name="Weir W."/>
            <person name="Wastling J.M."/>
            <person name="Hall N."/>
            <person name="Willadsen P."/>
            <person name="Lingelbach K."/>
            <person name="Shiels B."/>
            <person name="Tait A."/>
            <person name="Berriman M."/>
            <person name="Allred D.R."/>
            <person name="Pain A."/>
        </authorList>
    </citation>
    <scope>NUCLEOTIDE SEQUENCE [LARGE SCALE GENOMIC DNA]</scope>
    <source>
        <strain evidence="4">Bond</strain>
    </source>
</reference>
<comment type="similarity">
    <text evidence="1">Belongs to the Rab GDI family.</text>
</comment>
<dbReference type="GO" id="GO:0016192">
    <property type="term" value="P:vesicle-mediated transport"/>
    <property type="evidence" value="ECO:0007669"/>
    <property type="project" value="TreeGrafter"/>
</dbReference>
<dbReference type="PRINTS" id="PR00891">
    <property type="entry name" value="RABGDIREP"/>
</dbReference>
<dbReference type="InterPro" id="IPR036188">
    <property type="entry name" value="FAD/NAD-bd_sf"/>
</dbReference>
<evidence type="ECO:0000313" key="3">
    <source>
        <dbReference type="EMBL" id="CDR96538.1"/>
    </source>
</evidence>
<dbReference type="RefSeq" id="XP_012768724.1">
    <property type="nucleotide sequence ID" value="XM_012913270.1"/>
</dbReference>
<gene>
    <name evidence="3" type="ORF">BBBOND_0304410</name>
</gene>
<dbReference type="GeneID" id="24565079"/>
<sequence length="659" mass="72046">MAELQVDAVITGTGLTAAVVAACLSHDGHKVLMIDRHVIYGQAMRTSTVKHLLEMPESRCLNRVDRLREQFEAMRAKIASEMAESARSEHVDGDQNAPGVSDDQHRQPISQKGSQADMRRLHVERLQETLNTMYANKESHPRVLFELAPFAQQGLNELEALDHLYSESNKYALDMWPKLMFARSAVVDLLLNSGAHNYIHFTDTKGPMLYGYEPAEEGGRITLHEIPNSRNAICRSQLLSPMEKRVLMQMLTNLAADHYLPQFSSMSLKASASKEESKSTLDTLTVDQPDSNWLQFLRDQGCTQNMIDMFSHGICLGGEDVVAWTKQDGIRRLLKYIQSIGVYGQSEAPFLYPMYGTGDVVQAFARVSAVLGATIMLGTGVASLEADAHNKLSAVTLTNGFKVRTKVLLIGDEVTAGDAAHFAPTAPGDSARSSRQARRLHVVTLILQQPLLAGLNMAVVLPRPAEADGGPQCRDPMYLLQTGFDADAAPANKYIIYLMTVDYHPPAEFNSFAECSHPTVSRLLRCCSAMASQSGFGLEATAMATYTSHELASDNGAAHYNVELHRGWLAEGCATERQAGNGIVVLPKPMGTPAVPLLEEIPAAVKVCDALVGRGERQLAPYDDAGLVGCLEVKRPEEPEDTHVESAAEKLQSIIDKYG</sequence>
<keyword evidence="4" id="KW-1185">Reference proteome</keyword>
<protein>
    <submittedName>
        <fullName evidence="3">RAB GDP dissociation inhibitor, putative</fullName>
    </submittedName>
</protein>